<dbReference type="EMBL" id="VGIR01000063">
    <property type="protein sequence ID" value="MBM3332141.1"/>
    <property type="molecule type" value="Genomic_DNA"/>
</dbReference>
<reference evidence="1" key="1">
    <citation type="submission" date="2019-03" db="EMBL/GenBank/DDBJ databases">
        <title>Lake Tanganyika Metagenome-Assembled Genomes (MAGs).</title>
        <authorList>
            <person name="Tran P."/>
        </authorList>
    </citation>
    <scope>NUCLEOTIDE SEQUENCE</scope>
    <source>
        <strain evidence="1">K_DeepCast_150m_m2_040</strain>
    </source>
</reference>
<evidence type="ECO:0000313" key="1">
    <source>
        <dbReference type="EMBL" id="MBM3332141.1"/>
    </source>
</evidence>
<evidence type="ECO:0008006" key="3">
    <source>
        <dbReference type="Google" id="ProtNLM"/>
    </source>
</evidence>
<organism evidence="1 2">
    <name type="scientific">candidate division WOR-3 bacterium</name>
    <dbReference type="NCBI Taxonomy" id="2052148"/>
    <lineage>
        <taxon>Bacteria</taxon>
        <taxon>Bacteria division WOR-3</taxon>
    </lineage>
</organism>
<dbReference type="AlphaFoldDB" id="A0A938BQG0"/>
<name>A0A938BQG0_UNCW3</name>
<comment type="caution">
    <text evidence="1">The sequence shown here is derived from an EMBL/GenBank/DDBJ whole genome shotgun (WGS) entry which is preliminary data.</text>
</comment>
<protein>
    <recommendedName>
        <fullName evidence="3">T9SS type A sorting domain-containing protein</fullName>
    </recommendedName>
</protein>
<sequence>MRPTIVRGVLFLSEAASREPQATSLLDVSGRKVLNLKPGANDVRALAPGVYFMRQASSVEHQASSVIKVVVAR</sequence>
<gene>
    <name evidence="1" type="ORF">FJY68_09905</name>
</gene>
<accession>A0A938BQG0</accession>
<dbReference type="Proteomes" id="UP000779900">
    <property type="component" value="Unassembled WGS sequence"/>
</dbReference>
<evidence type="ECO:0000313" key="2">
    <source>
        <dbReference type="Proteomes" id="UP000779900"/>
    </source>
</evidence>
<proteinExistence type="predicted"/>